<keyword evidence="3 6" id="KW-0489">Methyltransferase</keyword>
<evidence type="ECO:0000313" key="8">
    <source>
        <dbReference type="EMBL" id="QTL96649.1"/>
    </source>
</evidence>
<dbReference type="PIRSF" id="PIRSF005917">
    <property type="entry name" value="MTase_YraL"/>
    <property type="match status" value="1"/>
</dbReference>
<dbReference type="EC" id="2.1.1.198" evidence="6"/>
<dbReference type="GO" id="GO:0005737">
    <property type="term" value="C:cytoplasm"/>
    <property type="evidence" value="ECO:0007669"/>
    <property type="project" value="UniProtKB-SubCell"/>
</dbReference>
<dbReference type="RefSeq" id="WP_230868361.1">
    <property type="nucleotide sequence ID" value="NZ_CP046640.1"/>
</dbReference>
<gene>
    <name evidence="6 8" type="primary">rsmI</name>
    <name evidence="8" type="ORF">GM661_01000</name>
</gene>
<dbReference type="InterPro" id="IPR035996">
    <property type="entry name" value="4pyrrol_Methylase_sf"/>
</dbReference>
<dbReference type="CDD" id="cd11648">
    <property type="entry name" value="RsmI"/>
    <property type="match status" value="1"/>
</dbReference>
<evidence type="ECO:0000313" key="9">
    <source>
        <dbReference type="Proteomes" id="UP000665020"/>
    </source>
</evidence>
<evidence type="ECO:0000256" key="3">
    <source>
        <dbReference type="ARBA" id="ARBA00022603"/>
    </source>
</evidence>
<keyword evidence="9" id="KW-1185">Reference proteome</keyword>
<comment type="similarity">
    <text evidence="6">Belongs to the methyltransferase superfamily. RsmI family.</text>
</comment>
<reference evidence="8" key="1">
    <citation type="submission" date="2019-12" db="EMBL/GenBank/DDBJ databases">
        <authorList>
            <person name="zhang j."/>
            <person name="sun C.M."/>
        </authorList>
    </citation>
    <scope>NUCLEOTIDE SEQUENCE</scope>
    <source>
        <strain evidence="8">NS-1</strain>
    </source>
</reference>
<evidence type="ECO:0000259" key="7">
    <source>
        <dbReference type="Pfam" id="PF00590"/>
    </source>
</evidence>
<dbReference type="NCBIfam" id="TIGR00096">
    <property type="entry name" value="16S rRNA (cytidine(1402)-2'-O)-methyltransferase"/>
    <property type="match status" value="1"/>
</dbReference>
<dbReference type="GO" id="GO:0070677">
    <property type="term" value="F:rRNA (cytosine-2'-O-)-methyltransferase activity"/>
    <property type="evidence" value="ECO:0007669"/>
    <property type="project" value="UniProtKB-UniRule"/>
</dbReference>
<dbReference type="PROSITE" id="PS01296">
    <property type="entry name" value="RSMI"/>
    <property type="match status" value="1"/>
</dbReference>
<dbReference type="FunFam" id="3.40.1010.10:FF:000007">
    <property type="entry name" value="Ribosomal RNA small subunit methyltransferase I"/>
    <property type="match status" value="1"/>
</dbReference>
<dbReference type="InterPro" id="IPR000878">
    <property type="entry name" value="4pyrrol_Mease"/>
</dbReference>
<keyword evidence="5 6" id="KW-0949">S-adenosyl-L-methionine</keyword>
<keyword evidence="1 6" id="KW-0963">Cytoplasm</keyword>
<dbReference type="EMBL" id="CP046640">
    <property type="protein sequence ID" value="QTL96649.1"/>
    <property type="molecule type" value="Genomic_DNA"/>
</dbReference>
<dbReference type="Proteomes" id="UP000665020">
    <property type="component" value="Chromosome"/>
</dbReference>
<comment type="subcellular location">
    <subcellularLocation>
        <location evidence="6">Cytoplasm</location>
    </subcellularLocation>
</comment>
<organism evidence="8 9">
    <name type="scientific">Iocasia fonsfrigidae</name>
    <dbReference type="NCBI Taxonomy" id="2682810"/>
    <lineage>
        <taxon>Bacteria</taxon>
        <taxon>Bacillati</taxon>
        <taxon>Bacillota</taxon>
        <taxon>Clostridia</taxon>
        <taxon>Halanaerobiales</taxon>
        <taxon>Halanaerobiaceae</taxon>
        <taxon>Iocasia</taxon>
    </lineage>
</organism>
<evidence type="ECO:0000256" key="5">
    <source>
        <dbReference type="ARBA" id="ARBA00022691"/>
    </source>
</evidence>
<accession>A0A8A7KBD0</accession>
<evidence type="ECO:0000256" key="1">
    <source>
        <dbReference type="ARBA" id="ARBA00022490"/>
    </source>
</evidence>
<dbReference type="Pfam" id="PF00590">
    <property type="entry name" value="TP_methylase"/>
    <property type="match status" value="1"/>
</dbReference>
<dbReference type="HAMAP" id="MF_01877">
    <property type="entry name" value="16SrRNA_methyltr_I"/>
    <property type="match status" value="1"/>
</dbReference>
<dbReference type="Gene3D" id="3.40.1010.10">
    <property type="entry name" value="Cobalt-precorrin-4 Transmethylase, Domain 1"/>
    <property type="match status" value="1"/>
</dbReference>
<feature type="domain" description="Tetrapyrrole methylase" evidence="7">
    <location>
        <begin position="6"/>
        <end position="205"/>
    </location>
</feature>
<dbReference type="Gene3D" id="3.30.950.10">
    <property type="entry name" value="Methyltransferase, Cobalt-precorrin-4 Transmethylase, Domain 2"/>
    <property type="match status" value="1"/>
</dbReference>
<protein>
    <recommendedName>
        <fullName evidence="6">Ribosomal RNA small subunit methyltransferase I</fullName>
        <ecNumber evidence="6">2.1.1.198</ecNumber>
    </recommendedName>
    <alternativeName>
        <fullName evidence="6">16S rRNA 2'-O-ribose C1402 methyltransferase</fullName>
    </alternativeName>
    <alternativeName>
        <fullName evidence="6">rRNA (cytidine-2'-O-)-methyltransferase RsmI</fullName>
    </alternativeName>
</protein>
<dbReference type="PANTHER" id="PTHR46111">
    <property type="entry name" value="RIBOSOMAL RNA SMALL SUBUNIT METHYLTRANSFERASE I"/>
    <property type="match status" value="1"/>
</dbReference>
<dbReference type="InterPro" id="IPR014776">
    <property type="entry name" value="4pyrrole_Mease_sub2"/>
</dbReference>
<comment type="function">
    <text evidence="6">Catalyzes the 2'-O-methylation of the ribose of cytidine 1402 (C1402) in 16S rRNA.</text>
</comment>
<keyword evidence="4 6" id="KW-0808">Transferase</keyword>
<dbReference type="AlphaFoldDB" id="A0A8A7KBD0"/>
<keyword evidence="2 6" id="KW-0698">rRNA processing</keyword>
<dbReference type="FunFam" id="3.30.950.10:FF:000002">
    <property type="entry name" value="Ribosomal RNA small subunit methyltransferase I"/>
    <property type="match status" value="1"/>
</dbReference>
<evidence type="ECO:0000256" key="4">
    <source>
        <dbReference type="ARBA" id="ARBA00022679"/>
    </source>
</evidence>
<proteinExistence type="inferred from homology"/>
<dbReference type="PANTHER" id="PTHR46111:SF1">
    <property type="entry name" value="RIBOSOMAL RNA SMALL SUBUNIT METHYLTRANSFERASE I"/>
    <property type="match status" value="1"/>
</dbReference>
<sequence>MDKAGRLYICGTPIGNLEDISLRALKVLKKVHLIAAEDTRRTRNLLNYYQIKTSLKSYHEHNERERTGELISLLKEGKDIALVSDAGMPGISDPGKVIFKAAVEEGIELIPIPGPTAAISALVVSGLRMDRFVFEGFLPRSGKERKQRLAAIKGEERTVIIYESPYRLRDTLQELLDLLAERKVAVVREISKVHEEKVYGQVEEVLSFYADQEPKGEFVIVIEGRPAPEFSKEGWEDMTVLEHLKLIMDQGVSKKKAIKEVALIRGLPKRKVYSEAVVIDYIDNDNKF</sequence>
<dbReference type="InterPro" id="IPR014777">
    <property type="entry name" value="4pyrrole_Mease_sub1"/>
</dbReference>
<dbReference type="InterPro" id="IPR008189">
    <property type="entry name" value="rRNA_ssu_MeTfrase_I"/>
</dbReference>
<evidence type="ECO:0000256" key="6">
    <source>
        <dbReference type="HAMAP-Rule" id="MF_01877"/>
    </source>
</evidence>
<dbReference type="SUPFAM" id="SSF53790">
    <property type="entry name" value="Tetrapyrrole methylase"/>
    <property type="match status" value="1"/>
</dbReference>
<dbReference type="KEGG" id="ifn:GM661_01000"/>
<evidence type="ECO:0000256" key="2">
    <source>
        <dbReference type="ARBA" id="ARBA00022552"/>
    </source>
</evidence>
<name>A0A8A7KBD0_9FIRM</name>
<comment type="catalytic activity">
    <reaction evidence="6">
        <text>cytidine(1402) in 16S rRNA + S-adenosyl-L-methionine = 2'-O-methylcytidine(1402) in 16S rRNA + S-adenosyl-L-homocysteine + H(+)</text>
        <dbReference type="Rhea" id="RHEA:42924"/>
        <dbReference type="Rhea" id="RHEA-COMP:10285"/>
        <dbReference type="Rhea" id="RHEA-COMP:10286"/>
        <dbReference type="ChEBI" id="CHEBI:15378"/>
        <dbReference type="ChEBI" id="CHEBI:57856"/>
        <dbReference type="ChEBI" id="CHEBI:59789"/>
        <dbReference type="ChEBI" id="CHEBI:74495"/>
        <dbReference type="ChEBI" id="CHEBI:82748"/>
        <dbReference type="EC" id="2.1.1.198"/>
    </reaction>
</comment>
<dbReference type="InterPro" id="IPR018063">
    <property type="entry name" value="SAM_MeTrfase_RsmI_CS"/>
</dbReference>